<evidence type="ECO:0000256" key="1">
    <source>
        <dbReference type="SAM" id="MobiDB-lite"/>
    </source>
</evidence>
<sequence length="337" mass="35446">MGEEERGGGGGNALVKGVAEADTGAVPKILKANLPLPMPSKPAMAPVSKDTSSMSTTTSSSAVPSTTKHEWNTSKLGLRVGVDALSAGAAAILVAPIITMIDKGIIENASGRNTLGVSLKKSAMGLLSKPHRFIASKPFVLIFSLYFGTYFTANTIDTVSATLHPSQDLKTQTSGTPKFLATSSANLALCLYKDNQFTRLFAAPGSTPRPVPLPTFALFTVRDCLTIFASFNLPPLLAPRFEARMSEETKKYVGALSVAQFVTPAAVQVVSTPLHLLGLDLYNRPGVKAGEVGRGAKVVRDWAKSAAARICRIVPAFGVGGVVNTKVRRGMMGKLES</sequence>
<feature type="compositionally biased region" description="Low complexity" evidence="1">
    <location>
        <begin position="48"/>
        <end position="66"/>
    </location>
</feature>
<protein>
    <recommendedName>
        <fullName evidence="4">Sequence orphan</fullName>
    </recommendedName>
</protein>
<dbReference type="InterPro" id="IPR038781">
    <property type="entry name" value="C365.16-ike"/>
</dbReference>
<evidence type="ECO:0008006" key="4">
    <source>
        <dbReference type="Google" id="ProtNLM"/>
    </source>
</evidence>
<dbReference type="GO" id="GO:0005739">
    <property type="term" value="C:mitochondrion"/>
    <property type="evidence" value="ECO:0007669"/>
    <property type="project" value="TreeGrafter"/>
</dbReference>
<reference evidence="2" key="1">
    <citation type="journal article" date="2020" name="Stud. Mycol.">
        <title>101 Dothideomycetes genomes: a test case for predicting lifestyles and emergence of pathogens.</title>
        <authorList>
            <person name="Haridas S."/>
            <person name="Albert R."/>
            <person name="Binder M."/>
            <person name="Bloem J."/>
            <person name="Labutti K."/>
            <person name="Salamov A."/>
            <person name="Andreopoulos B."/>
            <person name="Baker S."/>
            <person name="Barry K."/>
            <person name="Bills G."/>
            <person name="Bluhm B."/>
            <person name="Cannon C."/>
            <person name="Castanera R."/>
            <person name="Culley D."/>
            <person name="Daum C."/>
            <person name="Ezra D."/>
            <person name="Gonzalez J."/>
            <person name="Henrissat B."/>
            <person name="Kuo A."/>
            <person name="Liang C."/>
            <person name="Lipzen A."/>
            <person name="Lutzoni F."/>
            <person name="Magnuson J."/>
            <person name="Mondo S."/>
            <person name="Nolan M."/>
            <person name="Ohm R."/>
            <person name="Pangilinan J."/>
            <person name="Park H.-J."/>
            <person name="Ramirez L."/>
            <person name="Alfaro M."/>
            <person name="Sun H."/>
            <person name="Tritt A."/>
            <person name="Yoshinaga Y."/>
            <person name="Zwiers L.-H."/>
            <person name="Turgeon B."/>
            <person name="Goodwin S."/>
            <person name="Spatafora J."/>
            <person name="Crous P."/>
            <person name="Grigoriev I."/>
        </authorList>
    </citation>
    <scope>NUCLEOTIDE SEQUENCE</scope>
    <source>
        <strain evidence="2">CBS 161.51</strain>
    </source>
</reference>
<proteinExistence type="predicted"/>
<evidence type="ECO:0000313" key="3">
    <source>
        <dbReference type="Proteomes" id="UP000800038"/>
    </source>
</evidence>
<dbReference type="PANTHER" id="PTHR37845">
    <property type="entry name" value="SEQUENCE ORPHAN"/>
    <property type="match status" value="1"/>
</dbReference>
<gene>
    <name evidence="2" type="ORF">EJ02DRAFT_454496</name>
</gene>
<feature type="region of interest" description="Disordered" evidence="1">
    <location>
        <begin position="40"/>
        <end position="68"/>
    </location>
</feature>
<accession>A0A6A5SR29</accession>
<dbReference type="Proteomes" id="UP000800038">
    <property type="component" value="Unassembled WGS sequence"/>
</dbReference>
<dbReference type="AlphaFoldDB" id="A0A6A5SR29"/>
<keyword evidence="3" id="KW-1185">Reference proteome</keyword>
<evidence type="ECO:0000313" key="2">
    <source>
        <dbReference type="EMBL" id="KAF1942132.1"/>
    </source>
</evidence>
<dbReference type="EMBL" id="ML976038">
    <property type="protein sequence ID" value="KAF1942132.1"/>
    <property type="molecule type" value="Genomic_DNA"/>
</dbReference>
<dbReference type="PANTHER" id="PTHR37845:SF1">
    <property type="entry name" value="SEQUENCE ORPHAN"/>
    <property type="match status" value="1"/>
</dbReference>
<name>A0A6A5SR29_9PLEO</name>
<dbReference type="OrthoDB" id="275936at2759"/>
<organism evidence="2 3">
    <name type="scientific">Clathrospora elynae</name>
    <dbReference type="NCBI Taxonomy" id="706981"/>
    <lineage>
        <taxon>Eukaryota</taxon>
        <taxon>Fungi</taxon>
        <taxon>Dikarya</taxon>
        <taxon>Ascomycota</taxon>
        <taxon>Pezizomycotina</taxon>
        <taxon>Dothideomycetes</taxon>
        <taxon>Pleosporomycetidae</taxon>
        <taxon>Pleosporales</taxon>
        <taxon>Diademaceae</taxon>
        <taxon>Clathrospora</taxon>
    </lineage>
</organism>